<organism evidence="1 2">
    <name type="scientific">Streptomyces carminius</name>
    <dbReference type="NCBI Taxonomy" id="2665496"/>
    <lineage>
        <taxon>Bacteria</taxon>
        <taxon>Bacillati</taxon>
        <taxon>Actinomycetota</taxon>
        <taxon>Actinomycetes</taxon>
        <taxon>Kitasatosporales</taxon>
        <taxon>Streptomycetaceae</taxon>
        <taxon>Streptomyces</taxon>
    </lineage>
</organism>
<keyword evidence="2" id="KW-1185">Reference proteome</keyword>
<proteinExistence type="predicted"/>
<name>A0A2M8M4U7_9ACTN</name>
<evidence type="ECO:0000313" key="2">
    <source>
        <dbReference type="Proteomes" id="UP000230407"/>
    </source>
</evidence>
<dbReference type="Proteomes" id="UP000230407">
    <property type="component" value="Unassembled WGS sequence"/>
</dbReference>
<comment type="caution">
    <text evidence="1">The sequence shown here is derived from an EMBL/GenBank/DDBJ whole genome shotgun (WGS) entry which is preliminary data.</text>
</comment>
<sequence>MASCRSSSFFFASLYRSLVSTRSSAGIASTFGAPRTLASRLGMALRTVARPAPAAFRWMLACSV</sequence>
<accession>A0A2M8M4U7</accession>
<protein>
    <submittedName>
        <fullName evidence="1">Uncharacterized protein</fullName>
    </submittedName>
</protein>
<dbReference type="EMBL" id="PGGW01000017">
    <property type="protein sequence ID" value="PJE99219.1"/>
    <property type="molecule type" value="Genomic_DNA"/>
</dbReference>
<evidence type="ECO:0000313" key="1">
    <source>
        <dbReference type="EMBL" id="PJE99219.1"/>
    </source>
</evidence>
<dbReference type="AlphaFoldDB" id="A0A2M8M4U7"/>
<gene>
    <name evidence="1" type="ORF">CUT44_05490</name>
</gene>
<reference evidence="1 2" key="1">
    <citation type="submission" date="2017-11" db="EMBL/GenBank/DDBJ databases">
        <title>Streptomyces carmine sp. nov., a novel actinomycete isolated from Sophora alopecuroides in Xinjiang, China.</title>
        <authorList>
            <person name="Wang Y."/>
            <person name="Luo X."/>
            <person name="Wan C."/>
            <person name="Zhang L."/>
        </authorList>
    </citation>
    <scope>NUCLEOTIDE SEQUENCE [LARGE SCALE GENOMIC DNA]</scope>
    <source>
        <strain evidence="1 2">TRM SA0054</strain>
    </source>
</reference>